<dbReference type="SUPFAM" id="SSF46955">
    <property type="entry name" value="Putative DNA-binding domain"/>
    <property type="match status" value="1"/>
</dbReference>
<organism evidence="2 3">
    <name type="scientific">Ramlibacter monticola</name>
    <dbReference type="NCBI Taxonomy" id="1926872"/>
    <lineage>
        <taxon>Bacteria</taxon>
        <taxon>Pseudomonadati</taxon>
        <taxon>Pseudomonadota</taxon>
        <taxon>Betaproteobacteria</taxon>
        <taxon>Burkholderiales</taxon>
        <taxon>Comamonadaceae</taxon>
        <taxon>Ramlibacter</taxon>
    </lineage>
</organism>
<sequence>MTHLQLLTLEQLAQLLARSPETIRKDLTRNPAAVPPRVRIPGGRHLRWCLADVEDWLAKHREVRSSEGRAA</sequence>
<evidence type="ECO:0000313" key="3">
    <source>
        <dbReference type="Proteomes" id="UP000599109"/>
    </source>
</evidence>
<comment type="caution">
    <text evidence="2">The sequence shown here is derived from an EMBL/GenBank/DDBJ whole genome shotgun (WGS) entry which is preliminary data.</text>
</comment>
<evidence type="ECO:0000313" key="2">
    <source>
        <dbReference type="EMBL" id="MBL0391580.1"/>
    </source>
</evidence>
<name>A0A936YY00_9BURK</name>
<evidence type="ECO:0000259" key="1">
    <source>
        <dbReference type="Pfam" id="PF12728"/>
    </source>
</evidence>
<protein>
    <submittedName>
        <fullName evidence="2">Helix-turn-helix domain-containing protein</fullName>
    </submittedName>
</protein>
<keyword evidence="3" id="KW-1185">Reference proteome</keyword>
<dbReference type="EMBL" id="JAEQNE010000002">
    <property type="protein sequence ID" value="MBL0391580.1"/>
    <property type="molecule type" value="Genomic_DNA"/>
</dbReference>
<dbReference type="GO" id="GO:0003700">
    <property type="term" value="F:DNA-binding transcription factor activity"/>
    <property type="evidence" value="ECO:0007669"/>
    <property type="project" value="InterPro"/>
</dbReference>
<reference evidence="2 3" key="1">
    <citation type="journal article" date="2017" name="Int. J. Syst. Evol. Microbiol.">
        <title>Ramlibacter monticola sp. nov., isolated from forest soil.</title>
        <authorList>
            <person name="Chaudhary D.K."/>
            <person name="Kim J."/>
        </authorList>
    </citation>
    <scope>NUCLEOTIDE SEQUENCE [LARGE SCALE GENOMIC DNA]</scope>
    <source>
        <strain evidence="2 3">KACC 19175</strain>
    </source>
</reference>
<proteinExistence type="predicted"/>
<dbReference type="InterPro" id="IPR041657">
    <property type="entry name" value="HTH_17"/>
</dbReference>
<dbReference type="Proteomes" id="UP000599109">
    <property type="component" value="Unassembled WGS sequence"/>
</dbReference>
<gene>
    <name evidence="2" type="ORF">JJ685_10580</name>
</gene>
<accession>A0A936YY00</accession>
<dbReference type="RefSeq" id="WP_201674200.1">
    <property type="nucleotide sequence ID" value="NZ_JAEQNE010000002.1"/>
</dbReference>
<feature type="domain" description="Helix-turn-helix" evidence="1">
    <location>
        <begin position="6"/>
        <end position="61"/>
    </location>
</feature>
<dbReference type="Pfam" id="PF12728">
    <property type="entry name" value="HTH_17"/>
    <property type="match status" value="1"/>
</dbReference>
<dbReference type="AlphaFoldDB" id="A0A936YY00"/>
<dbReference type="InterPro" id="IPR009061">
    <property type="entry name" value="DNA-bd_dom_put_sf"/>
</dbReference>